<dbReference type="RefSeq" id="WP_338239663.1">
    <property type="nucleotide sequence ID" value="NZ_BQKE01000006.1"/>
</dbReference>
<evidence type="ECO:0000313" key="1">
    <source>
        <dbReference type="EMBL" id="GJM64601.1"/>
    </source>
</evidence>
<organism evidence="1 2">
    <name type="scientific">Persicobacter diffluens</name>
    <dbReference type="NCBI Taxonomy" id="981"/>
    <lineage>
        <taxon>Bacteria</taxon>
        <taxon>Pseudomonadati</taxon>
        <taxon>Bacteroidota</taxon>
        <taxon>Cytophagia</taxon>
        <taxon>Cytophagales</taxon>
        <taxon>Persicobacteraceae</taxon>
        <taxon>Persicobacter</taxon>
    </lineage>
</organism>
<accession>A0AAN5APS0</accession>
<gene>
    <name evidence="1" type="ORF">PEDI_51530</name>
</gene>
<dbReference type="Proteomes" id="UP001310022">
    <property type="component" value="Unassembled WGS sequence"/>
</dbReference>
<dbReference type="AlphaFoldDB" id="A0AAN5APS0"/>
<comment type="caution">
    <text evidence="1">The sequence shown here is derived from an EMBL/GenBank/DDBJ whole genome shotgun (WGS) entry which is preliminary data.</text>
</comment>
<sequence length="105" mass="12394">MKLIFIIMNGKIPYVLKISDKGIFIERTEEPKAVCQLRPLNFKTGNFVSKEIETEVGPMTLELIDAEPEMKDSKKKHHLKVIRSWFVKRIYKIDLKLLEQVYFKP</sequence>
<dbReference type="EMBL" id="BQKE01000006">
    <property type="protein sequence ID" value="GJM64601.1"/>
    <property type="molecule type" value="Genomic_DNA"/>
</dbReference>
<keyword evidence="2" id="KW-1185">Reference proteome</keyword>
<evidence type="ECO:0000313" key="2">
    <source>
        <dbReference type="Proteomes" id="UP001310022"/>
    </source>
</evidence>
<name>A0AAN5APS0_9BACT</name>
<protein>
    <submittedName>
        <fullName evidence="1">Uncharacterized protein</fullName>
    </submittedName>
</protein>
<proteinExistence type="predicted"/>
<reference evidence="1 2" key="1">
    <citation type="submission" date="2021-12" db="EMBL/GenBank/DDBJ databases">
        <title>Genome sequencing of bacteria with rrn-lacking chromosome and rrn-plasmid.</title>
        <authorList>
            <person name="Anda M."/>
            <person name="Iwasaki W."/>
        </authorList>
    </citation>
    <scope>NUCLEOTIDE SEQUENCE [LARGE SCALE GENOMIC DNA]</scope>
    <source>
        <strain evidence="1 2">NBRC 15940</strain>
    </source>
</reference>